<comment type="cofactor">
    <cofactor evidence="1">
        <name>FAD</name>
        <dbReference type="ChEBI" id="CHEBI:57692"/>
    </cofactor>
</comment>
<dbReference type="RefSeq" id="WP_305992820.1">
    <property type="nucleotide sequence ID" value="NZ_JAVAMP010000008.1"/>
</dbReference>
<keyword evidence="5" id="KW-0472">Membrane</keyword>
<keyword evidence="5" id="KW-1133">Transmembrane helix</keyword>
<keyword evidence="5" id="KW-0812">Transmembrane</keyword>
<accession>A0ABT9J1L7</accession>
<dbReference type="Proteomes" id="UP001231941">
    <property type="component" value="Unassembled WGS sequence"/>
</dbReference>
<gene>
    <name evidence="7" type="ORF">Q5Y73_15485</name>
</gene>
<keyword evidence="4" id="KW-0560">Oxidoreductase</keyword>
<dbReference type="SUPFAM" id="SSF51905">
    <property type="entry name" value="FAD/NAD(P)-binding domain"/>
    <property type="match status" value="1"/>
</dbReference>
<feature type="transmembrane region" description="Helical" evidence="5">
    <location>
        <begin position="6"/>
        <end position="26"/>
    </location>
</feature>
<evidence type="ECO:0000256" key="1">
    <source>
        <dbReference type="ARBA" id="ARBA00001974"/>
    </source>
</evidence>
<keyword evidence="8" id="KW-1185">Reference proteome</keyword>
<evidence type="ECO:0000256" key="2">
    <source>
        <dbReference type="ARBA" id="ARBA00011738"/>
    </source>
</evidence>
<evidence type="ECO:0000313" key="8">
    <source>
        <dbReference type="Proteomes" id="UP001231941"/>
    </source>
</evidence>
<dbReference type="PANTHER" id="PTHR48105">
    <property type="entry name" value="THIOREDOXIN REDUCTASE 1-RELATED-RELATED"/>
    <property type="match status" value="1"/>
</dbReference>
<dbReference type="EMBL" id="JAVAMP010000008">
    <property type="protein sequence ID" value="MDP5275511.1"/>
    <property type="molecule type" value="Genomic_DNA"/>
</dbReference>
<dbReference type="PRINTS" id="PR00368">
    <property type="entry name" value="FADPNR"/>
</dbReference>
<proteinExistence type="predicted"/>
<dbReference type="InterPro" id="IPR023753">
    <property type="entry name" value="FAD/NAD-binding_dom"/>
</dbReference>
<comment type="subunit">
    <text evidence="2">Homodimer.</text>
</comment>
<organism evidence="7 8">
    <name type="scientific">Chengkuizengella axinellae</name>
    <dbReference type="NCBI Taxonomy" id="3064388"/>
    <lineage>
        <taxon>Bacteria</taxon>
        <taxon>Bacillati</taxon>
        <taxon>Bacillota</taxon>
        <taxon>Bacilli</taxon>
        <taxon>Bacillales</taxon>
        <taxon>Paenibacillaceae</taxon>
        <taxon>Chengkuizengella</taxon>
    </lineage>
</organism>
<reference evidence="7 8" key="1">
    <citation type="submission" date="2023-08" db="EMBL/GenBank/DDBJ databases">
        <authorList>
            <person name="Park J.-S."/>
        </authorList>
    </citation>
    <scope>NUCLEOTIDE SEQUENCE [LARGE SCALE GENOMIC DNA]</scope>
    <source>
        <strain evidence="7 8">2205SS18-9</strain>
    </source>
</reference>
<name>A0ABT9J1L7_9BACL</name>
<evidence type="ECO:0000259" key="6">
    <source>
        <dbReference type="Pfam" id="PF07992"/>
    </source>
</evidence>
<keyword evidence="3" id="KW-0285">Flavoprotein</keyword>
<sequence>MNSLLYLYDVVIVGGGPAGLSAALVLGRSKRRVLLFDDNKPRHAVTYESHGYLTRDGIKPNELKKISRTQLEKYSNVTIKNEKVVYVNSIENGTADQCFNIVTEQCNTFYSRKILFATGVKDQLPQIKGLNDIYGRSAFPCPYCDAWEFSDQPLAVIGNSKTIFEYTRSLHNWSTDLVLFTNGTANMTEKQKRELIQHKIPIIESKIKCLESQKGMLKSFQLEDGKKIIRKAAFVEEIREVQSCKIPKELGCKIDANGAYLTEQNGLSDVPGVYIIGDAKNLFSGLMKSASEGYCAAVSINKEIIEENW</sequence>
<feature type="domain" description="FAD/NAD(P)-binding" evidence="6">
    <location>
        <begin position="8"/>
        <end position="284"/>
    </location>
</feature>
<evidence type="ECO:0000313" key="7">
    <source>
        <dbReference type="EMBL" id="MDP5275511.1"/>
    </source>
</evidence>
<evidence type="ECO:0000256" key="5">
    <source>
        <dbReference type="SAM" id="Phobius"/>
    </source>
</evidence>
<protein>
    <submittedName>
        <fullName evidence="7">NAD(P)/FAD-dependent oxidoreductase</fullName>
    </submittedName>
</protein>
<dbReference type="PRINTS" id="PR00469">
    <property type="entry name" value="PNDRDTASEII"/>
</dbReference>
<dbReference type="InterPro" id="IPR036188">
    <property type="entry name" value="FAD/NAD-bd_sf"/>
</dbReference>
<dbReference type="InterPro" id="IPR050097">
    <property type="entry name" value="Ferredoxin-NADP_redctase_2"/>
</dbReference>
<evidence type="ECO:0000256" key="3">
    <source>
        <dbReference type="ARBA" id="ARBA00022630"/>
    </source>
</evidence>
<comment type="caution">
    <text evidence="7">The sequence shown here is derived from an EMBL/GenBank/DDBJ whole genome shotgun (WGS) entry which is preliminary data.</text>
</comment>
<dbReference type="Gene3D" id="3.50.50.60">
    <property type="entry name" value="FAD/NAD(P)-binding domain"/>
    <property type="match status" value="2"/>
</dbReference>
<evidence type="ECO:0000256" key="4">
    <source>
        <dbReference type="ARBA" id="ARBA00023002"/>
    </source>
</evidence>
<dbReference type="Pfam" id="PF07992">
    <property type="entry name" value="Pyr_redox_2"/>
    <property type="match status" value="1"/>
</dbReference>